<dbReference type="Proteomes" id="UP000242474">
    <property type="component" value="Unassembled WGS sequence"/>
</dbReference>
<dbReference type="EMBL" id="KZ303505">
    <property type="protein sequence ID" value="PIA15687.1"/>
    <property type="molecule type" value="Genomic_DNA"/>
</dbReference>
<proteinExistence type="predicted"/>
<evidence type="ECO:0008006" key="3">
    <source>
        <dbReference type="Google" id="ProtNLM"/>
    </source>
</evidence>
<name>A0A2G5BAD2_COERN</name>
<gene>
    <name evidence="1" type="ORF">COEREDRAFT_87647</name>
</gene>
<dbReference type="OrthoDB" id="5513109at2759"/>
<organism evidence="1 2">
    <name type="scientific">Coemansia reversa (strain ATCC 12441 / NRRL 1564)</name>
    <dbReference type="NCBI Taxonomy" id="763665"/>
    <lineage>
        <taxon>Eukaryota</taxon>
        <taxon>Fungi</taxon>
        <taxon>Fungi incertae sedis</taxon>
        <taxon>Zoopagomycota</taxon>
        <taxon>Kickxellomycotina</taxon>
        <taxon>Kickxellomycetes</taxon>
        <taxon>Kickxellales</taxon>
        <taxon>Kickxellaceae</taxon>
        <taxon>Coemansia</taxon>
    </lineage>
</organism>
<keyword evidence="2" id="KW-1185">Reference proteome</keyword>
<protein>
    <recommendedName>
        <fullName evidence="3">F-box domain-containing protein</fullName>
    </recommendedName>
</protein>
<reference evidence="1 2" key="1">
    <citation type="journal article" date="2015" name="Genome Biol. Evol.">
        <title>Phylogenomic analyses indicate that early fungi evolved digesting cell walls of algal ancestors of land plants.</title>
        <authorList>
            <person name="Chang Y."/>
            <person name="Wang S."/>
            <person name="Sekimoto S."/>
            <person name="Aerts A.L."/>
            <person name="Choi C."/>
            <person name="Clum A."/>
            <person name="LaButti K.M."/>
            <person name="Lindquist E.A."/>
            <person name="Yee Ngan C."/>
            <person name="Ohm R.A."/>
            <person name="Salamov A.A."/>
            <person name="Grigoriev I.V."/>
            <person name="Spatafora J.W."/>
            <person name="Berbee M.L."/>
        </authorList>
    </citation>
    <scope>NUCLEOTIDE SEQUENCE [LARGE SCALE GENOMIC DNA]</scope>
    <source>
        <strain evidence="1 2">NRRL 1564</strain>
    </source>
</reference>
<sequence length="543" mass="60636">MQLTELPDDVLVDVIMKVAREYIFVMGNWNSSLVLLSVCRRWRQIAMPVVYGGLYIHHSTHASSQNAADDASATEGSSNDKLYTNIELVSSAAATHLVKYIDIDFKALDSPLNNLNKALDLLSTVSQLWPRVSKVVLELKGRPDSTSRDGAEDPFGYIESISKTVDSFTSLMPAVRSLVITGHSPDFVTGMLYGKLAKAYSVQLNSFESTHMLRSLDDQPFNQLTVLSIDFNNSNSCQMPSVHSERLQSLTLLGISSHDIWLSFRRNVAAREITFSNLKQLTVSYVVGLLNELQEPQIAGVKLQFPALRRLVNRNIYQYCPLMANGEFPPQLDFLETKCSTQVCKMLGRVKFQHIQQINISVLCVDQSPQSVFSALSSTLSKATITHRASPVVISGISAHVPLGTKWPDLTNIQMLATVSTRVALDILLRAPTLRRIVFYDITMDDAPQVVSIPGIEELERNPLLPFDTGIKEIVLMFNKSIYPIKLAVAVVKYMCLRIPSLGRFISWDITSGHLSEFVDEYKELYPHLSNILFDTDNSEMIA</sequence>
<accession>A0A2G5BAD2</accession>
<dbReference type="AlphaFoldDB" id="A0A2G5BAD2"/>
<evidence type="ECO:0000313" key="1">
    <source>
        <dbReference type="EMBL" id="PIA15687.1"/>
    </source>
</evidence>
<evidence type="ECO:0000313" key="2">
    <source>
        <dbReference type="Proteomes" id="UP000242474"/>
    </source>
</evidence>